<dbReference type="Pfam" id="PF02913">
    <property type="entry name" value="FAD-oxidase_C"/>
    <property type="match status" value="1"/>
</dbReference>
<comment type="similarity">
    <text evidence="1">Belongs to the FAD-binding oxidoreductase/transferase type 4 family.</text>
</comment>
<dbReference type="SUPFAM" id="SSF56176">
    <property type="entry name" value="FAD-binding/transporter-associated domain-like"/>
    <property type="match status" value="1"/>
</dbReference>
<reference evidence="5" key="1">
    <citation type="submission" date="2021-05" db="EMBL/GenBank/DDBJ databases">
        <authorList>
            <person name="Tanabe Y."/>
        </authorList>
    </citation>
    <scope>NUCLEOTIDE SEQUENCE</scope>
    <source>
        <strain evidence="5">BOTRYCO-1</strain>
    </source>
</reference>
<evidence type="ECO:0000256" key="2">
    <source>
        <dbReference type="ARBA" id="ARBA00022630"/>
    </source>
</evidence>
<dbReference type="Proteomes" id="UP001161064">
    <property type="component" value="Unassembled WGS sequence"/>
</dbReference>
<dbReference type="EMBL" id="BPFZ01000003">
    <property type="protein sequence ID" value="GIU66461.1"/>
    <property type="molecule type" value="Genomic_DNA"/>
</dbReference>
<dbReference type="SUPFAM" id="SSF55103">
    <property type="entry name" value="FAD-linked oxidases, C-terminal domain"/>
    <property type="match status" value="1"/>
</dbReference>
<dbReference type="Gene3D" id="3.30.70.2740">
    <property type="match status" value="1"/>
</dbReference>
<evidence type="ECO:0000313" key="5">
    <source>
        <dbReference type="EMBL" id="GIU66461.1"/>
    </source>
</evidence>
<dbReference type="PANTHER" id="PTHR43716">
    <property type="entry name" value="D-2-HYDROXYGLUTARATE DEHYDROGENASE, MITOCHONDRIAL"/>
    <property type="match status" value="1"/>
</dbReference>
<evidence type="ECO:0000256" key="3">
    <source>
        <dbReference type="ARBA" id="ARBA00022827"/>
    </source>
</evidence>
<evidence type="ECO:0000259" key="4">
    <source>
        <dbReference type="PROSITE" id="PS51387"/>
    </source>
</evidence>
<keyword evidence="6" id="KW-1185">Reference proteome</keyword>
<evidence type="ECO:0000313" key="6">
    <source>
        <dbReference type="Proteomes" id="UP001161064"/>
    </source>
</evidence>
<protein>
    <submittedName>
        <fullName evidence="5">D-2-hydroxyacid dehydrogenase</fullName>
    </submittedName>
</protein>
<feature type="domain" description="FAD-binding PCMH-type" evidence="4">
    <location>
        <begin position="38"/>
        <end position="216"/>
    </location>
</feature>
<dbReference type="Gene3D" id="3.30.465.10">
    <property type="match status" value="1"/>
</dbReference>
<dbReference type="Gene3D" id="1.10.45.10">
    <property type="entry name" value="Vanillyl-alcohol Oxidase, Chain A, domain 4"/>
    <property type="match status" value="1"/>
</dbReference>
<reference evidence="5" key="2">
    <citation type="journal article" date="2023" name="ISME Commun">
        <title>Characterization of a bloom-associated alphaproteobacterial lineage, 'Candidatus Phycosocius': insights into freshwater algal-bacterial interactions.</title>
        <authorList>
            <person name="Tanabe Y."/>
            <person name="Yamaguchi H."/>
            <person name="Yoshida M."/>
            <person name="Kai A."/>
            <person name="Okazaki Y."/>
        </authorList>
    </citation>
    <scope>NUCLEOTIDE SEQUENCE</scope>
    <source>
        <strain evidence="5">BOTRYCO-1</strain>
    </source>
</reference>
<keyword evidence="3" id="KW-0274">FAD</keyword>
<organism evidence="5 6">
    <name type="scientific">Candidatus Phycosocius spiralis</name>
    <dbReference type="NCBI Taxonomy" id="2815099"/>
    <lineage>
        <taxon>Bacteria</taxon>
        <taxon>Pseudomonadati</taxon>
        <taxon>Pseudomonadota</taxon>
        <taxon>Alphaproteobacteria</taxon>
        <taxon>Caulobacterales</taxon>
        <taxon>Caulobacterales incertae sedis</taxon>
        <taxon>Candidatus Phycosocius</taxon>
    </lineage>
</organism>
<name>A0ABQ4PTW9_9PROT</name>
<dbReference type="InterPro" id="IPR016166">
    <property type="entry name" value="FAD-bd_PCMH"/>
</dbReference>
<dbReference type="InterPro" id="IPR006094">
    <property type="entry name" value="Oxid_FAD_bind_N"/>
</dbReference>
<comment type="caution">
    <text evidence="5">The sequence shown here is derived from an EMBL/GenBank/DDBJ whole genome shotgun (WGS) entry which is preliminary data.</text>
</comment>
<dbReference type="Gene3D" id="3.30.70.2190">
    <property type="match status" value="1"/>
</dbReference>
<dbReference type="InterPro" id="IPR036318">
    <property type="entry name" value="FAD-bd_PCMH-like_sf"/>
</dbReference>
<dbReference type="RefSeq" id="WP_284359009.1">
    <property type="nucleotide sequence ID" value="NZ_BPFZ01000003.1"/>
</dbReference>
<gene>
    <name evidence="5" type="ORF">PsB1_0615</name>
</gene>
<dbReference type="InterPro" id="IPR016169">
    <property type="entry name" value="FAD-bd_PCMH_sub2"/>
</dbReference>
<dbReference type="InterPro" id="IPR016164">
    <property type="entry name" value="FAD-linked_Oxase-like_C"/>
</dbReference>
<dbReference type="PROSITE" id="PS51387">
    <property type="entry name" value="FAD_PCMH"/>
    <property type="match status" value="1"/>
</dbReference>
<dbReference type="PANTHER" id="PTHR43716:SF2">
    <property type="entry name" value="BLL6224 PROTEIN"/>
    <property type="match status" value="1"/>
</dbReference>
<dbReference type="InterPro" id="IPR016167">
    <property type="entry name" value="FAD-bd_PCMH_sub1"/>
</dbReference>
<proteinExistence type="inferred from homology"/>
<dbReference type="InterPro" id="IPR004113">
    <property type="entry name" value="FAD-bd_oxidored_4_C"/>
</dbReference>
<dbReference type="Gene3D" id="3.30.43.10">
    <property type="entry name" value="Uridine Diphospho-n-acetylenolpyruvylglucosamine Reductase, domain 2"/>
    <property type="match status" value="1"/>
</dbReference>
<dbReference type="Pfam" id="PF01565">
    <property type="entry name" value="FAD_binding_4"/>
    <property type="match status" value="1"/>
</dbReference>
<dbReference type="InterPro" id="IPR051264">
    <property type="entry name" value="FAD-oxidored/transferase_4"/>
</dbReference>
<dbReference type="InterPro" id="IPR016171">
    <property type="entry name" value="Vanillyl_alc_oxidase_C-sub2"/>
</dbReference>
<accession>A0ABQ4PTW9</accession>
<evidence type="ECO:0000256" key="1">
    <source>
        <dbReference type="ARBA" id="ARBA00008000"/>
    </source>
</evidence>
<keyword evidence="2" id="KW-0285">Flavoprotein</keyword>
<sequence length="465" mass="49674">MDAHFSTLTRLQDALGPNGWTRDPDLIAPHLVEWRDRWSGNTPLMLMPSTTGEVEIILGICHEAGLAVTTQGGNTGLVGAQIPLGEVLISTKRINAIRAIDPVDDAIIAEAGVILSQVHDAAHQIGKRFPICLASEGSATIGGLISTNAGGVHVRRHGMMRAQVLGLEAVLPNGTRYDGLSVLRKDNTGYDLKHLFIGAEGTLGFVTAATLKLVAQSPFTTVALLALDTPEQAVRLLHRLEAQTGAVAAFEVMNRLGVELAQKNCANMAVPFGNVPKWLALVEFEGPDPDLAVRVETALMAAMEEGLVQEGVVAQNQMQAKSFWALRENMSAAQKPEGAAAKHDVSVPVSKIPAFLVQADQAARQIVPGCRIVAFGHCSDGNIHYDVIQPQGVSAQSFQGLVPALNEAIHDVVMSLNGSISAEHGIGVSRREEFLRREPASHLAMMRAIKAALDPHNIMNPRVLL</sequence>